<reference evidence="3 4" key="1">
    <citation type="journal article" date="2016" name="PLoS Pathog.">
        <title>Biosynthesis of antibiotic leucinostatins in bio-control fungus Purpureocillium lilacinum and their inhibition on phytophthora revealed by genome mining.</title>
        <authorList>
            <person name="Wang G."/>
            <person name="Liu Z."/>
            <person name="Lin R."/>
            <person name="Li E."/>
            <person name="Mao Z."/>
            <person name="Ling J."/>
            <person name="Yang Y."/>
            <person name="Yin W.B."/>
            <person name="Xie B."/>
        </authorList>
    </citation>
    <scope>NUCLEOTIDE SEQUENCE [LARGE SCALE GENOMIC DNA]</scope>
    <source>
        <strain evidence="3">170</strain>
    </source>
</reference>
<keyword evidence="1" id="KW-0472">Membrane</keyword>
<feature type="signal peptide" evidence="2">
    <location>
        <begin position="1"/>
        <end position="34"/>
    </location>
</feature>
<evidence type="ECO:0000313" key="4">
    <source>
        <dbReference type="Proteomes" id="UP000078397"/>
    </source>
</evidence>
<dbReference type="PANTHER" id="PTHR35340:SF5">
    <property type="entry name" value="ASST-DOMAIN-CONTAINING PROTEIN"/>
    <property type="match status" value="1"/>
</dbReference>
<keyword evidence="4" id="KW-1185">Reference proteome</keyword>
<keyword evidence="1" id="KW-0812">Transmembrane</keyword>
<keyword evidence="1" id="KW-1133">Transmembrane helix</keyword>
<dbReference type="RefSeq" id="XP_018136750.1">
    <property type="nucleotide sequence ID" value="XM_018288723.1"/>
</dbReference>
<dbReference type="KEGG" id="pchm:VFPPC_10336"/>
<dbReference type="OrthoDB" id="5427350at2759"/>
<dbReference type="Proteomes" id="UP000078397">
    <property type="component" value="Unassembled WGS sequence"/>
</dbReference>
<name>A0A179F0K4_METCM</name>
<dbReference type="PANTHER" id="PTHR35340">
    <property type="entry name" value="PQQ ENZYME REPEAT PROTEIN-RELATED"/>
    <property type="match status" value="1"/>
</dbReference>
<sequence>MRRSYDGAGLAATVATVLHVLNLLISLYAGAANAEQPVYMSSEGYDEGRFGKYPVQKFKSVELIAPRPNIVRQDSRCSKDLMTFLSPRGYVEQATHPQATILDHNGHLIWTSGWDKKQIYNLMTQQYKGHNYITFWAGNDAVGGHGAGSYYMLDETYNMTRRLHAANGLKGDLHEFRFTPQGTALITVYDVQEVDLSTLGKKSGPIWDCLIQEIDIETGDLVFEWRASQHLNIADTYRRIGGEGEPGGAPFDWFHINSIDKDVQGNYLISSRYFNSVFYIDGKTGSVIWTMGGKGNKFKDLSGGKATNFAFQHDARWDNNYQEITLFDNSHDGGPLANAHPRGMRLRVDQVLMTVELITEYKNPTHVPAASQGSLQNLPNGNVLIGYGYSGLFTEFTREGKVLCETHYGPQSRYGTGDVQSYRVFKFNWRASPETDPDLAISQDGAMVWRAYASWNGATDVSAWVLQGTDSPNAGKWKVIEKKSRSGFETDFLLEADHPDYIRVVAVDSKGNTLGSSQPANATKVAITYKIDRPKASIEYENTWTWFTGVATGFGLVVFALALRPAIKACFTCRRRTAQYSLLPTDEDKAATSKGIHLTQF</sequence>
<dbReference type="InterPro" id="IPR053143">
    <property type="entry name" value="Arylsulfate_ST"/>
</dbReference>
<protein>
    <submittedName>
        <fullName evidence="3">Arylsulfotransferase protein</fullName>
    </submittedName>
</protein>
<organism evidence="3 4">
    <name type="scientific">Pochonia chlamydosporia 170</name>
    <dbReference type="NCBI Taxonomy" id="1380566"/>
    <lineage>
        <taxon>Eukaryota</taxon>
        <taxon>Fungi</taxon>
        <taxon>Dikarya</taxon>
        <taxon>Ascomycota</taxon>
        <taxon>Pezizomycotina</taxon>
        <taxon>Sordariomycetes</taxon>
        <taxon>Hypocreomycetidae</taxon>
        <taxon>Hypocreales</taxon>
        <taxon>Clavicipitaceae</taxon>
        <taxon>Pochonia</taxon>
    </lineage>
</organism>
<feature type="transmembrane region" description="Helical" evidence="1">
    <location>
        <begin position="544"/>
        <end position="567"/>
    </location>
</feature>
<dbReference type="Pfam" id="PF14269">
    <property type="entry name" value="Arylsulfotran_2"/>
    <property type="match status" value="1"/>
</dbReference>
<gene>
    <name evidence="3" type="ORF">VFPPC_10336</name>
</gene>
<comment type="caution">
    <text evidence="3">The sequence shown here is derived from an EMBL/GenBank/DDBJ whole genome shotgun (WGS) entry which is preliminary data.</text>
</comment>
<evidence type="ECO:0000256" key="1">
    <source>
        <dbReference type="SAM" id="Phobius"/>
    </source>
</evidence>
<accession>A0A179F0K4</accession>
<dbReference type="GO" id="GO:0016740">
    <property type="term" value="F:transferase activity"/>
    <property type="evidence" value="ECO:0007669"/>
    <property type="project" value="UniProtKB-KW"/>
</dbReference>
<dbReference type="EMBL" id="LSBJ02000010">
    <property type="protein sequence ID" value="OAQ58623.1"/>
    <property type="molecule type" value="Genomic_DNA"/>
</dbReference>
<keyword evidence="2" id="KW-0732">Signal</keyword>
<proteinExistence type="predicted"/>
<dbReference type="GeneID" id="28852717"/>
<dbReference type="InterPro" id="IPR039535">
    <property type="entry name" value="ASST-like"/>
</dbReference>
<feature type="chain" id="PRO_5008101089" evidence="2">
    <location>
        <begin position="35"/>
        <end position="601"/>
    </location>
</feature>
<evidence type="ECO:0000313" key="3">
    <source>
        <dbReference type="EMBL" id="OAQ58623.1"/>
    </source>
</evidence>
<evidence type="ECO:0000256" key="2">
    <source>
        <dbReference type="SAM" id="SignalP"/>
    </source>
</evidence>
<dbReference type="AlphaFoldDB" id="A0A179F0K4"/>
<dbReference type="STRING" id="1380566.A0A179F0K4"/>